<organism evidence="3 4">
    <name type="scientific">Acetonema longum DSM 6540</name>
    <dbReference type="NCBI Taxonomy" id="1009370"/>
    <lineage>
        <taxon>Bacteria</taxon>
        <taxon>Bacillati</taxon>
        <taxon>Bacillota</taxon>
        <taxon>Negativicutes</taxon>
        <taxon>Acetonemataceae</taxon>
        <taxon>Acetonema</taxon>
    </lineage>
</organism>
<dbReference type="SUPFAM" id="SSF46785">
    <property type="entry name" value="Winged helix' DNA-binding domain"/>
    <property type="match status" value="1"/>
</dbReference>
<dbReference type="PANTHER" id="PTHR34293:SF1">
    <property type="entry name" value="HTH-TYPE TRANSCRIPTIONAL REGULATOR TRMBL2"/>
    <property type="match status" value="1"/>
</dbReference>
<dbReference type="InterPro" id="IPR021586">
    <property type="entry name" value="Tscrpt_reg_TrmB_C"/>
</dbReference>
<evidence type="ECO:0000313" key="4">
    <source>
        <dbReference type="Proteomes" id="UP000003240"/>
    </source>
</evidence>
<dbReference type="CDD" id="cd09124">
    <property type="entry name" value="PLDc_like_TrmB_middle"/>
    <property type="match status" value="1"/>
</dbReference>
<feature type="non-terminal residue" evidence="3">
    <location>
        <position position="265"/>
    </location>
</feature>
<dbReference type="Pfam" id="PF01978">
    <property type="entry name" value="TrmB"/>
    <property type="match status" value="1"/>
</dbReference>
<dbReference type="Pfam" id="PF11495">
    <property type="entry name" value="Regulator_TrmB"/>
    <property type="match status" value="1"/>
</dbReference>
<dbReference type="InterPro" id="IPR036390">
    <property type="entry name" value="WH_DNA-bd_sf"/>
</dbReference>
<dbReference type="Proteomes" id="UP000003240">
    <property type="component" value="Unassembled WGS sequence"/>
</dbReference>
<comment type="caution">
    <text evidence="3">The sequence shown here is derived from an EMBL/GenBank/DDBJ whole genome shotgun (WGS) entry which is preliminary data.</text>
</comment>
<dbReference type="AlphaFoldDB" id="F7NJL6"/>
<dbReference type="PANTHER" id="PTHR34293">
    <property type="entry name" value="HTH-TYPE TRANSCRIPTIONAL REGULATOR TRMBL2"/>
    <property type="match status" value="1"/>
</dbReference>
<evidence type="ECO:0000259" key="2">
    <source>
        <dbReference type="Pfam" id="PF11495"/>
    </source>
</evidence>
<dbReference type="STRING" id="1009370.ALO_11359"/>
<dbReference type="InterPro" id="IPR051797">
    <property type="entry name" value="TrmB-like"/>
</dbReference>
<protein>
    <submittedName>
        <fullName evidence="3">Transcriptional regulator</fullName>
    </submittedName>
</protein>
<keyword evidence="4" id="KW-1185">Reference proteome</keyword>
<accession>F7NJL6</accession>
<feature type="domain" description="Transcription regulator TrmB N-terminal" evidence="1">
    <location>
        <begin position="9"/>
        <end position="76"/>
    </location>
</feature>
<proteinExistence type="predicted"/>
<dbReference type="InterPro" id="IPR002831">
    <property type="entry name" value="Tscrpt_reg_TrmB_N"/>
</dbReference>
<dbReference type="EMBL" id="AFGF01000093">
    <property type="protein sequence ID" value="EGO63761.1"/>
    <property type="molecule type" value="Genomic_DNA"/>
</dbReference>
<gene>
    <name evidence="3" type="ORF">ALO_11359</name>
</gene>
<sequence>MEDSEIFLLNKIGLTDTEAKVYLVLLQHGRASGYETSKLAAVARSKIYNILESLVLKGFIIYTEKENNTQYSAVPINEIVQRVKHETNNILDNLTDRLKNYPAKTDLDYIWHIRQSSNVFAKCREIIKKTKNELLVQIWEEDLPHVLEDIQELENHNIRIGVVYFSDNEDSVIPLKKYCRHGLVDEKRKEMGGKWITLVSDMNEVVFGQILSNTMAEVIWTESKPVIALAAECIRHDMYFYKNASLFQGIMQKELGKDYEKIRDI</sequence>
<name>F7NJL6_9FIRM</name>
<dbReference type="RefSeq" id="WP_004095626.1">
    <property type="nucleotide sequence ID" value="NZ_AFGF01000093.1"/>
</dbReference>
<reference evidence="3 4" key="1">
    <citation type="journal article" date="2011" name="EMBO J.">
        <title>Structural diversity of bacterial flagellar motors.</title>
        <authorList>
            <person name="Chen S."/>
            <person name="Beeby M."/>
            <person name="Murphy G.E."/>
            <person name="Leadbetter J.R."/>
            <person name="Hendrixson D.R."/>
            <person name="Briegel A."/>
            <person name="Li Z."/>
            <person name="Shi J."/>
            <person name="Tocheva E.I."/>
            <person name="Muller A."/>
            <person name="Dobro M.J."/>
            <person name="Jensen G.J."/>
        </authorList>
    </citation>
    <scope>NUCLEOTIDE SEQUENCE [LARGE SCALE GENOMIC DNA]</scope>
    <source>
        <strain evidence="3 4">DSM 6540</strain>
    </source>
</reference>
<feature type="domain" description="Transcription regulator TrmB C-terminal" evidence="2">
    <location>
        <begin position="109"/>
        <end position="209"/>
    </location>
</feature>
<evidence type="ECO:0000259" key="1">
    <source>
        <dbReference type="Pfam" id="PF01978"/>
    </source>
</evidence>
<dbReference type="OrthoDB" id="1493540at2"/>
<dbReference type="eggNOG" id="COG1378">
    <property type="taxonomic scope" value="Bacteria"/>
</dbReference>
<dbReference type="InterPro" id="IPR036388">
    <property type="entry name" value="WH-like_DNA-bd_sf"/>
</dbReference>
<evidence type="ECO:0000313" key="3">
    <source>
        <dbReference type="EMBL" id="EGO63761.1"/>
    </source>
</evidence>
<dbReference type="Gene3D" id="1.10.10.10">
    <property type="entry name" value="Winged helix-like DNA-binding domain superfamily/Winged helix DNA-binding domain"/>
    <property type="match status" value="1"/>
</dbReference>